<dbReference type="OrthoDB" id="185373at2759"/>
<dbReference type="PANTHER" id="PTHR47939">
    <property type="entry name" value="MEMBRANE-ASSOCIATED SALT-INDUCIBLE PROTEIN-LIKE"/>
    <property type="match status" value="1"/>
</dbReference>
<feature type="compositionally biased region" description="Basic and acidic residues" evidence="3">
    <location>
        <begin position="627"/>
        <end position="644"/>
    </location>
</feature>
<evidence type="ECO:0000259" key="4">
    <source>
        <dbReference type="Pfam" id="PF23276"/>
    </source>
</evidence>
<evidence type="ECO:0000256" key="1">
    <source>
        <dbReference type="ARBA" id="ARBA00022737"/>
    </source>
</evidence>
<dbReference type="PROSITE" id="PS51375">
    <property type="entry name" value="PPR"/>
    <property type="match status" value="4"/>
</dbReference>
<evidence type="ECO:0000256" key="2">
    <source>
        <dbReference type="PROSITE-ProRule" id="PRU00708"/>
    </source>
</evidence>
<dbReference type="Proteomes" id="UP001150925">
    <property type="component" value="Unassembled WGS sequence"/>
</dbReference>
<feature type="compositionally biased region" description="Basic and acidic residues" evidence="3">
    <location>
        <begin position="788"/>
        <end position="798"/>
    </location>
</feature>
<feature type="compositionally biased region" description="Polar residues" evidence="3">
    <location>
        <begin position="615"/>
        <end position="625"/>
    </location>
</feature>
<sequence length="974" mass="110867">MASRYPHYQPIPLHQEPTPEVKVRLRYLMRLLRREPNLDTIWKYYCKISQIPDTRAMLVPRFFEWFVRILNVEMLDPDRSERVIQLTQTMLELHPHRFPSNAMLANYLNALIRQHRHTQVVEVMHQQISQSEKERGFPLTTRIINCYLRSLLTLGKISLAQSTFRHLVDHPTHAPDEFTYTYMVRGLCRLGMKTDGFRLYRELMHRFPSFKDTLGFNFLLHSFASLRATNLTKLVLREMVDRVVPLDRATLTILLDLVVQSRRGDGAYIRDIYQLLNKSKVTADCVLLEAFARNFMLTGNFHMARHVIGRMRRLGMDPSTTLYETMVHQLIVRGQFTQALGVYHWMFQEGIEPTDRILSYILNGYTQVDLECARSFYEKIRNGQRKPSVTLYNGLICSYARLGHLQQVLNLFHTLLNTEGLSPDLFTYYGVFQCFCNVGMRRQRQMYPQFGSTTDSIQDGSTPPSADAIFCFAAQPTQTEIDSASHISTPYTVYRHMLEQPHVVPTVGLYASILKSLVLEGDLAGCDRAYIDMTQYFCLTPDDSTYSALIFAFLQRTDVDHAADIFAMLQRLNLRPTLSVCNALIRGFFRADRSDCALELLQWMVGDEPLPISASSGCNSDSTAEQLGKDGKNPSEARAGEKITHPSSIVETNPQLSSGTATSTSAFFSLSARFPDFMTVSPDEYTFEAVIKGLLTNRQLDLAHEYLLLMQTRWRIAPPPSVLQHFIKHYTGLGQVLEATSLIREYARAEARMVEKRMNRSSLTDNTFAYIRSRPSAFDIRTNSTPEKSSKNESEEETIHEVKLGELNLRFDRTQPVALPATPSQPVIKYMHPVWTEDQATTGTDESHSKSIPYEGKSNAASPPDGLFQDAEAILDRYFLSKSKSNASDTNEQPDDHSIHSSTWSSGEYEDQSHPPATAEQLVHTFTWAPAYSIQCGSIAHTPGKFEVVEVPQQASEEEKVVVTNSCLYSGEKL</sequence>
<evidence type="ECO:0000313" key="5">
    <source>
        <dbReference type="EMBL" id="KAJ1967233.1"/>
    </source>
</evidence>
<dbReference type="InterPro" id="IPR002885">
    <property type="entry name" value="PPR_rpt"/>
</dbReference>
<dbReference type="Pfam" id="PF23276">
    <property type="entry name" value="TPR_24"/>
    <property type="match status" value="1"/>
</dbReference>
<dbReference type="InterPro" id="IPR011990">
    <property type="entry name" value="TPR-like_helical_dom_sf"/>
</dbReference>
<organism evidence="5 6">
    <name type="scientific">Dispira parvispora</name>
    <dbReference type="NCBI Taxonomy" id="1520584"/>
    <lineage>
        <taxon>Eukaryota</taxon>
        <taxon>Fungi</taxon>
        <taxon>Fungi incertae sedis</taxon>
        <taxon>Zoopagomycota</taxon>
        <taxon>Kickxellomycotina</taxon>
        <taxon>Dimargaritomycetes</taxon>
        <taxon>Dimargaritales</taxon>
        <taxon>Dimargaritaceae</taxon>
        <taxon>Dispira</taxon>
    </lineage>
</organism>
<evidence type="ECO:0000313" key="6">
    <source>
        <dbReference type="Proteomes" id="UP001150925"/>
    </source>
</evidence>
<dbReference type="AlphaFoldDB" id="A0A9W8E7Z1"/>
<proteinExistence type="predicted"/>
<name>A0A9W8E7Z1_9FUNG</name>
<evidence type="ECO:0000256" key="3">
    <source>
        <dbReference type="SAM" id="MobiDB-lite"/>
    </source>
</evidence>
<reference evidence="5" key="1">
    <citation type="submission" date="2022-07" db="EMBL/GenBank/DDBJ databases">
        <title>Phylogenomic reconstructions and comparative analyses of Kickxellomycotina fungi.</title>
        <authorList>
            <person name="Reynolds N.K."/>
            <person name="Stajich J.E."/>
            <person name="Barry K."/>
            <person name="Grigoriev I.V."/>
            <person name="Crous P."/>
            <person name="Smith M.E."/>
        </authorList>
    </citation>
    <scope>NUCLEOTIDE SEQUENCE</scope>
    <source>
        <strain evidence="5">RSA 1196</strain>
    </source>
</reference>
<feature type="region of interest" description="Disordered" evidence="3">
    <location>
        <begin position="885"/>
        <end position="916"/>
    </location>
</feature>
<gene>
    <name evidence="5" type="ORF">IWQ62_001984</name>
</gene>
<feature type="domain" description="Pentatricopeptide repeat-containing protein-mitochondrial" evidence="4">
    <location>
        <begin position="298"/>
        <end position="414"/>
    </location>
</feature>
<keyword evidence="1" id="KW-0677">Repeat</keyword>
<feature type="repeat" description="PPR" evidence="2">
    <location>
        <begin position="388"/>
        <end position="423"/>
    </location>
</feature>
<feature type="region of interest" description="Disordered" evidence="3">
    <location>
        <begin position="839"/>
        <end position="867"/>
    </location>
</feature>
<feature type="compositionally biased region" description="Polar residues" evidence="3">
    <location>
        <begin position="645"/>
        <end position="656"/>
    </location>
</feature>
<comment type="caution">
    <text evidence="5">The sequence shown here is derived from an EMBL/GenBank/DDBJ whole genome shotgun (WGS) entry which is preliminary data.</text>
</comment>
<dbReference type="PANTHER" id="PTHR47939:SF5">
    <property type="entry name" value="PENTACOTRIPEPTIDE-REPEAT REGION OF PRORP DOMAIN-CONTAINING PROTEIN"/>
    <property type="match status" value="1"/>
</dbReference>
<feature type="repeat" description="PPR" evidence="2">
    <location>
        <begin position="542"/>
        <end position="576"/>
    </location>
</feature>
<accession>A0A9W8E7Z1</accession>
<dbReference type="Pfam" id="PF01535">
    <property type="entry name" value="PPR"/>
    <property type="match status" value="2"/>
</dbReference>
<dbReference type="InterPro" id="IPR050667">
    <property type="entry name" value="PPR-containing_protein"/>
</dbReference>
<dbReference type="InterPro" id="IPR057027">
    <property type="entry name" value="TPR_mt"/>
</dbReference>
<keyword evidence="6" id="KW-1185">Reference proteome</keyword>
<dbReference type="NCBIfam" id="TIGR00756">
    <property type="entry name" value="PPR"/>
    <property type="match status" value="1"/>
</dbReference>
<feature type="region of interest" description="Disordered" evidence="3">
    <location>
        <begin position="615"/>
        <end position="657"/>
    </location>
</feature>
<feature type="repeat" description="PPR" evidence="2">
    <location>
        <begin position="176"/>
        <end position="206"/>
    </location>
</feature>
<protein>
    <recommendedName>
        <fullName evidence="4">Pentatricopeptide repeat-containing protein-mitochondrial domain-containing protein</fullName>
    </recommendedName>
</protein>
<feature type="repeat" description="PPR" evidence="2">
    <location>
        <begin position="319"/>
        <end position="353"/>
    </location>
</feature>
<feature type="region of interest" description="Disordered" evidence="3">
    <location>
        <begin position="779"/>
        <end position="798"/>
    </location>
</feature>
<dbReference type="Gene3D" id="1.25.40.10">
    <property type="entry name" value="Tetratricopeptide repeat domain"/>
    <property type="match status" value="4"/>
</dbReference>
<dbReference type="EMBL" id="JANBPY010000371">
    <property type="protein sequence ID" value="KAJ1967233.1"/>
    <property type="molecule type" value="Genomic_DNA"/>
</dbReference>